<dbReference type="PANTHER" id="PTHR11604:SF0">
    <property type="entry name" value="PROFILIN"/>
    <property type="match status" value="1"/>
</dbReference>
<feature type="non-terminal residue" evidence="8">
    <location>
        <position position="1"/>
    </location>
</feature>
<evidence type="ECO:0000256" key="4">
    <source>
        <dbReference type="ARBA" id="ARBA00022490"/>
    </source>
</evidence>
<gene>
    <name evidence="8" type="primary">chic_0</name>
    <name evidence="8" type="ORF">g.5664</name>
</gene>
<dbReference type="GO" id="GO:0003785">
    <property type="term" value="F:actin monomer binding"/>
    <property type="evidence" value="ECO:0007669"/>
    <property type="project" value="TreeGrafter"/>
</dbReference>
<dbReference type="InterPro" id="IPR048278">
    <property type="entry name" value="PFN"/>
</dbReference>
<dbReference type="PRINTS" id="PR00392">
    <property type="entry name" value="PROFILIN"/>
</dbReference>
<organism evidence="8">
    <name type="scientific">Fopius arisanus</name>
    <dbReference type="NCBI Taxonomy" id="64838"/>
    <lineage>
        <taxon>Eukaryota</taxon>
        <taxon>Metazoa</taxon>
        <taxon>Ecdysozoa</taxon>
        <taxon>Arthropoda</taxon>
        <taxon>Hexapoda</taxon>
        <taxon>Insecta</taxon>
        <taxon>Pterygota</taxon>
        <taxon>Neoptera</taxon>
        <taxon>Endopterygota</taxon>
        <taxon>Hymenoptera</taxon>
        <taxon>Apocrita</taxon>
        <taxon>Ichneumonoidea</taxon>
        <taxon>Braconidae</taxon>
        <taxon>Opiinae</taxon>
        <taxon>Fopius</taxon>
    </lineage>
</organism>
<dbReference type="CDD" id="cd00148">
    <property type="entry name" value="PROF"/>
    <property type="match status" value="1"/>
</dbReference>
<comment type="similarity">
    <text evidence="2 7">Belongs to the profilin family.</text>
</comment>
<dbReference type="Pfam" id="PF00235">
    <property type="entry name" value="Profilin"/>
    <property type="match status" value="1"/>
</dbReference>
<dbReference type="EMBL" id="GBYB01010403">
    <property type="protein sequence ID" value="JAG80170.1"/>
    <property type="molecule type" value="Transcribed_RNA"/>
</dbReference>
<dbReference type="GO" id="GO:0005856">
    <property type="term" value="C:cytoskeleton"/>
    <property type="evidence" value="ECO:0007669"/>
    <property type="project" value="UniProtKB-SubCell"/>
</dbReference>
<evidence type="ECO:0000256" key="7">
    <source>
        <dbReference type="RuleBase" id="RU003909"/>
    </source>
</evidence>
<dbReference type="SMART" id="SM00392">
    <property type="entry name" value="PROF"/>
    <property type="match status" value="1"/>
</dbReference>
<dbReference type="SUPFAM" id="SSF55770">
    <property type="entry name" value="Profilin (actin-binding protein)"/>
    <property type="match status" value="1"/>
</dbReference>
<protein>
    <recommendedName>
        <fullName evidence="7">Profilin</fullName>
    </recommendedName>
</protein>
<dbReference type="InterPro" id="IPR005455">
    <property type="entry name" value="PFN_euk"/>
</dbReference>
<comment type="subcellular location">
    <subcellularLocation>
        <location evidence="1">Cytoplasm</location>
        <location evidence="1">Cytoskeleton</location>
    </subcellularLocation>
</comment>
<proteinExistence type="inferred from homology"/>
<name>A0A0C9Q862_9HYME</name>
<dbReference type="AlphaFoldDB" id="A0A0C9Q862"/>
<dbReference type="PANTHER" id="PTHR11604">
    <property type="entry name" value="PROFILIN"/>
    <property type="match status" value="1"/>
</dbReference>
<comment type="subunit">
    <text evidence="3">Occurs in many kinds of cells as a complex with monomeric actin in a 1:1 ratio.</text>
</comment>
<reference evidence="8" key="1">
    <citation type="submission" date="2015-01" db="EMBL/GenBank/DDBJ databases">
        <title>Transcriptome Assembly of Fopius arisanus.</title>
        <authorList>
            <person name="Geib S."/>
        </authorList>
    </citation>
    <scope>NUCLEOTIDE SEQUENCE</scope>
</reference>
<evidence type="ECO:0000256" key="3">
    <source>
        <dbReference type="ARBA" id="ARBA00011583"/>
    </source>
</evidence>
<accession>A0A0C9Q862</accession>
<dbReference type="GO" id="GO:0005938">
    <property type="term" value="C:cell cortex"/>
    <property type="evidence" value="ECO:0007669"/>
    <property type="project" value="TreeGrafter"/>
</dbReference>
<evidence type="ECO:0000313" key="8">
    <source>
        <dbReference type="EMBL" id="JAG80170.1"/>
    </source>
</evidence>
<evidence type="ECO:0000256" key="1">
    <source>
        <dbReference type="ARBA" id="ARBA00004245"/>
    </source>
</evidence>
<keyword evidence="4" id="KW-0963">Cytoplasm</keyword>
<keyword evidence="6" id="KW-0206">Cytoskeleton</keyword>
<sequence length="131" mass="13901">NNTTTHNNTDMSWQGYVDNLITGKSATKAAIFGIQGGLWAKSANFNITDAEAATVVKGFTGGQTSYLLEGQKYQQLQANDTTINGKLGKGGFVAEKTNMAVVIAVYEDPIQPGTAAVGTGKMADFLRENSY</sequence>
<evidence type="ECO:0000256" key="6">
    <source>
        <dbReference type="ARBA" id="ARBA00023212"/>
    </source>
</evidence>
<evidence type="ECO:0000256" key="5">
    <source>
        <dbReference type="ARBA" id="ARBA00023203"/>
    </source>
</evidence>
<dbReference type="Gene3D" id="3.30.450.30">
    <property type="entry name" value="Dynein light chain 2a, cytoplasmic"/>
    <property type="match status" value="1"/>
</dbReference>
<dbReference type="InterPro" id="IPR036140">
    <property type="entry name" value="PFN_sf"/>
</dbReference>
<keyword evidence="5 7" id="KW-0009">Actin-binding</keyword>
<evidence type="ECO:0000256" key="2">
    <source>
        <dbReference type="ARBA" id="ARBA00010058"/>
    </source>
</evidence>